<dbReference type="InterPro" id="IPR044925">
    <property type="entry name" value="His-Me_finger_sf"/>
</dbReference>
<dbReference type="EMBL" id="CAKLCM010000005">
    <property type="protein sequence ID" value="CAH0531242.1"/>
    <property type="molecule type" value="Genomic_DNA"/>
</dbReference>
<feature type="domain" description="HNH nuclease" evidence="1">
    <location>
        <begin position="184"/>
        <end position="232"/>
    </location>
</feature>
<comment type="caution">
    <text evidence="2">The sequence shown here is derived from an EMBL/GenBank/DDBJ whole genome shotgun (WGS) entry which is preliminary data.</text>
</comment>
<evidence type="ECO:0000313" key="3">
    <source>
        <dbReference type="Proteomes" id="UP000838160"/>
    </source>
</evidence>
<dbReference type="InterPro" id="IPR003615">
    <property type="entry name" value="HNH_nuc"/>
</dbReference>
<gene>
    <name evidence="2" type="ORF">VHP8226_04179</name>
</gene>
<protein>
    <recommendedName>
        <fullName evidence="1">HNH nuclease domain-containing protein</fullName>
    </recommendedName>
</protein>
<dbReference type="SUPFAM" id="SSF54060">
    <property type="entry name" value="His-Me finger endonucleases"/>
    <property type="match status" value="1"/>
</dbReference>
<name>A0ABM8ZPJ5_9VIBR</name>
<accession>A0ABM8ZPJ5</accession>
<dbReference type="Proteomes" id="UP000838160">
    <property type="component" value="Unassembled WGS sequence"/>
</dbReference>
<evidence type="ECO:0000259" key="1">
    <source>
        <dbReference type="Pfam" id="PF13392"/>
    </source>
</evidence>
<dbReference type="Pfam" id="PF13392">
    <property type="entry name" value="HNH_3"/>
    <property type="match status" value="1"/>
</dbReference>
<organism evidence="2 3">
    <name type="scientific">Vibrio hippocampi</name>
    <dbReference type="NCBI Taxonomy" id="654686"/>
    <lineage>
        <taxon>Bacteria</taxon>
        <taxon>Pseudomonadati</taxon>
        <taxon>Pseudomonadota</taxon>
        <taxon>Gammaproteobacteria</taxon>
        <taxon>Vibrionales</taxon>
        <taxon>Vibrionaceae</taxon>
        <taxon>Vibrio</taxon>
    </lineage>
</organism>
<reference evidence="2" key="1">
    <citation type="submission" date="2021-12" db="EMBL/GenBank/DDBJ databases">
        <authorList>
            <person name="Rodrigo-Torres L."/>
            <person name="Arahal R. D."/>
            <person name="Lucena T."/>
        </authorList>
    </citation>
    <scope>NUCLEOTIDE SEQUENCE</scope>
    <source>
        <strain evidence="2">CECT 8226</strain>
    </source>
</reference>
<proteinExistence type="predicted"/>
<sequence length="268" mass="30749">MARMFVTREMKAWLTVYWPKLDIEALTDAFNQHFAVEKTPAQLKATLKNYRIKCGRKQGELTKGVSREYTEDMIQFLADHYPKAPVKDWLDTFNQTFATDKSKGAITGTCKRFGIKSGRDGRFEQGHVSHNKGKSFPLRGRAKETAFGGARSNSNDNKKPIGSTRVCTKDGYLIIKVAEPSVWRHAHVVLWEQERGQIPKDHVIRFYDNSPEKIKAPTIDNLFMVSRSVHARLTQMKLSNMPMEHKETAILIAKIEQEIKGRLENEQR</sequence>
<evidence type="ECO:0000313" key="2">
    <source>
        <dbReference type="EMBL" id="CAH0531242.1"/>
    </source>
</evidence>
<keyword evidence="3" id="KW-1185">Reference proteome</keyword>